<comment type="caution">
    <text evidence="9">The sequence shown here is derived from an EMBL/GenBank/DDBJ whole genome shotgun (WGS) entry which is preliminary data.</text>
</comment>
<dbReference type="Gene3D" id="3.40.850.10">
    <property type="entry name" value="Kinesin motor domain"/>
    <property type="match status" value="1"/>
</dbReference>
<dbReference type="HOGENOM" id="CLU_002456_0_0_1"/>
<dbReference type="GO" id="GO:0003777">
    <property type="term" value="F:microtubule motor activity"/>
    <property type="evidence" value="ECO:0007669"/>
    <property type="project" value="InterPro"/>
</dbReference>
<dbReference type="Proteomes" id="UP000002748">
    <property type="component" value="Unassembled WGS sequence"/>
</dbReference>
<dbReference type="GO" id="GO:0008017">
    <property type="term" value="F:microtubule binding"/>
    <property type="evidence" value="ECO:0007669"/>
    <property type="project" value="InterPro"/>
</dbReference>
<keyword evidence="4" id="KW-0505">Motor protein</keyword>
<evidence type="ECO:0000313" key="9">
    <source>
        <dbReference type="EMBL" id="EJT45200.1"/>
    </source>
</evidence>
<sequence length="1532" mass="166412">MRWEKGGVLGSADHVSGPSFRQGRAAGWVTVAAFPCKPNDKNPLLATNVAESDQAPRQTLDIGQFEEPHSLAVQMPSTPRRVSLKRQRDGEAQDAEEDIKPRVKGAAKVEGPSTPKRKVVNAIEGTTPRTMKKREPLNARLANAAGSPSSTPPRKPVAIPAPVTSARKSVAPRASMVNQDKVVVCMRIKPTNSRFSTRAYEITDNALILSDAHPNIVRRGGKAAGRDAEYTYTFGERPATDKVAPMVEKAMAGFNSTVFAGKSYTMSGTPSELGIIPCAVDGIFDAITADTERAFLLRVSYIEIYNESLRDLLNNRRGPFNGDDAVQPQIRTDKVYVDPLEEGIVSTPQDVVDLLERGNQNRKTGATDWNERSSRSHAVFMITIESRPRIGDGEEDIRVSRLSLIDLAGSEKAVSDAERRGEGKHINQSLFALREVVHKLTEKGKRGHIPYRNSKLTHLLENVLGGDSNICVICTMSADEAHCAETLETLKFAGRCSQVETKARKNISSEGAVIRAKDMEIASLKRQLENLGQQRAVEKDSSTSSTELSELAESVAELEARKAKLAQQISKLNGEILTSELPRSSTGLPASPPKKKRPRISDFTSTSQAANLGIGLGTPSKHMDRRAVSTMIRVPEERFQEFQDEPSPKDVQHSVMIEKLDPERNFDHDVTIASLRRTIATKEEAISKHANSLAELQPLAEKLPEVESELEETKASLNRMEAEHAKQLKEAMDQLDELQKTRTELTESVAEKSKQVEALETSVADLKKSHSDLSAANAAQLAKLSAELEAVKGERDAKATELEKLVAGHDKQLADAKADVDSHRSQVEKHVERITALEQAETKLKETLVKAQKDHEASIAQYSAAKESADKTATELAELKAENEKKEADHAAQLGAASEAHEKVSSELLNAKEMLGSTFEQLATTKGEYDQLKKELDEAADSHKKTSTELGKIKAAHEKLTAELEEAKKTATADLEAANASLAKVKEELASKTAQHEGSTKELAEKTTQFDKASEEIAALRDGASVAESIKAELEEHKSLLEKEKAERAKLSEEHAVVVTRAGTLTSDLAASKKAHETEATAHVETKAELEKQRERLAELEKELATARAEVAAEKTKFAEQTATLEAQRKSAEEAEAQVKSLKDAASSNADEMSSKLAEVSSKLDASTKAAEEAAAALKSSQDEHAAATAALEAEKKARDTADKELVEVKAQHMSAAGDLVANLTALKKELEEARGQLSSKTEELDGVATQLTAAKAALSKIEKEGAAQLRALQGELDAAKGDVNAQRSRADKLAQQLLEKACTSPSKVAANSSRGLRRVSSVPSGLSASALGALRGTGDMSTPDVEGWKRSHATEELQRLDKVVVQQKAIIEEQRDKIRLWTDELQKQRDVVRLLSETNASSSLPPIPGTPSKDGFEEPTTPSKYGQLSTPRKSQLPSTFTARNLALPSTPSLNAPSPLPMHTGQVSNALRKARRVTLERDMGRLQERAKVANMKNMFDSPSAAGGHGDDENNSPRTPVKTPSTKRRSSRR</sequence>
<evidence type="ECO:0000256" key="7">
    <source>
        <dbReference type="SAM" id="MobiDB-lite"/>
    </source>
</evidence>
<dbReference type="InterPro" id="IPR027417">
    <property type="entry name" value="P-loop_NTPase"/>
</dbReference>
<keyword evidence="3 6" id="KW-0175">Coiled coil</keyword>
<evidence type="ECO:0000256" key="1">
    <source>
        <dbReference type="ARBA" id="ARBA00022741"/>
    </source>
</evidence>
<comment type="caution">
    <text evidence="5">Lacks conserved residue(s) required for the propagation of feature annotation.</text>
</comment>
<evidence type="ECO:0000256" key="2">
    <source>
        <dbReference type="ARBA" id="ARBA00022840"/>
    </source>
</evidence>
<dbReference type="PROSITE" id="PS50067">
    <property type="entry name" value="KINESIN_MOTOR_2"/>
    <property type="match status" value="1"/>
</dbReference>
<dbReference type="SMART" id="SM00129">
    <property type="entry name" value="KISc"/>
    <property type="match status" value="1"/>
</dbReference>
<feature type="compositionally biased region" description="Polar residues" evidence="7">
    <location>
        <begin position="1421"/>
        <end position="1456"/>
    </location>
</feature>
<feature type="region of interest" description="Disordered" evidence="7">
    <location>
        <begin position="1401"/>
        <end position="1468"/>
    </location>
</feature>
<dbReference type="VEuPathDB" id="FungiDB:A1Q1_06432"/>
<evidence type="ECO:0000256" key="3">
    <source>
        <dbReference type="ARBA" id="ARBA00023054"/>
    </source>
</evidence>
<dbReference type="Gene3D" id="1.10.287.1490">
    <property type="match status" value="1"/>
</dbReference>
<feature type="region of interest" description="Disordered" evidence="7">
    <location>
        <begin position="1125"/>
        <end position="1154"/>
    </location>
</feature>
<dbReference type="InterPro" id="IPR036961">
    <property type="entry name" value="Kinesin_motor_dom_sf"/>
</dbReference>
<dbReference type="PROSITE" id="PS00411">
    <property type="entry name" value="KINESIN_MOTOR_1"/>
    <property type="match status" value="1"/>
</dbReference>
<feature type="region of interest" description="Disordered" evidence="7">
    <location>
        <begin position="1487"/>
        <end position="1532"/>
    </location>
</feature>
<feature type="coiled-coil region" evidence="6">
    <location>
        <begin position="514"/>
        <end position="575"/>
    </location>
</feature>
<dbReference type="KEGG" id="tasa:A1Q1_06432"/>
<name>J4U5E9_TRIAS</name>
<proteinExistence type="inferred from homology"/>
<feature type="coiled-coil region" evidence="6">
    <location>
        <begin position="1192"/>
        <end position="1244"/>
    </location>
</feature>
<gene>
    <name evidence="9" type="ORF">A1Q1_06432</name>
</gene>
<evidence type="ECO:0000256" key="5">
    <source>
        <dbReference type="PROSITE-ProRule" id="PRU00283"/>
    </source>
</evidence>
<dbReference type="InterPro" id="IPR027640">
    <property type="entry name" value="Kinesin-like_fam"/>
</dbReference>
<evidence type="ECO:0000259" key="8">
    <source>
        <dbReference type="PROSITE" id="PS50067"/>
    </source>
</evidence>
<dbReference type="Pfam" id="PF00225">
    <property type="entry name" value="Kinesin"/>
    <property type="match status" value="1"/>
</dbReference>
<dbReference type="OrthoDB" id="3176171at2759"/>
<feature type="domain" description="Kinesin motor" evidence="8">
    <location>
        <begin position="181"/>
        <end position="499"/>
    </location>
</feature>
<organism evidence="9 10">
    <name type="scientific">Trichosporon asahii var. asahii (strain ATCC 90039 / CBS 2479 / JCM 2466 / KCTC 7840 / NBRC 103889/ NCYC 2677 / UAMH 7654)</name>
    <name type="common">Yeast</name>
    <dbReference type="NCBI Taxonomy" id="1186058"/>
    <lineage>
        <taxon>Eukaryota</taxon>
        <taxon>Fungi</taxon>
        <taxon>Dikarya</taxon>
        <taxon>Basidiomycota</taxon>
        <taxon>Agaricomycotina</taxon>
        <taxon>Tremellomycetes</taxon>
        <taxon>Trichosporonales</taxon>
        <taxon>Trichosporonaceae</taxon>
        <taxon>Trichosporon</taxon>
    </lineage>
</organism>
<comment type="similarity">
    <text evidence="5">Belongs to the TRAFAC class myosin-kinesin ATPase superfamily. Kinesin family.</text>
</comment>
<feature type="region of interest" description="Disordered" evidence="7">
    <location>
        <begin position="580"/>
        <end position="602"/>
    </location>
</feature>
<feature type="coiled-coil region" evidence="6">
    <location>
        <begin position="703"/>
        <end position="889"/>
    </location>
</feature>
<feature type="region of interest" description="Disordered" evidence="7">
    <location>
        <begin position="76"/>
        <end position="99"/>
    </location>
</feature>
<feature type="compositionally biased region" description="Basic and acidic residues" evidence="7">
    <location>
        <begin position="1074"/>
        <end position="1089"/>
    </location>
</feature>
<protein>
    <submittedName>
        <fullName evidence="9">Centromeric protein e (Cenp-e protein)</fullName>
    </submittedName>
</protein>
<feature type="region of interest" description="Disordered" evidence="7">
    <location>
        <begin position="1070"/>
        <end position="1089"/>
    </location>
</feature>
<evidence type="ECO:0000313" key="10">
    <source>
        <dbReference type="Proteomes" id="UP000002748"/>
    </source>
</evidence>
<dbReference type="EMBL" id="ALBS01000332">
    <property type="protein sequence ID" value="EJT45200.1"/>
    <property type="molecule type" value="Genomic_DNA"/>
</dbReference>
<feature type="region of interest" description="Disordered" evidence="7">
    <location>
        <begin position="989"/>
        <end position="1009"/>
    </location>
</feature>
<feature type="region of interest" description="Disordered" evidence="7">
    <location>
        <begin position="1"/>
        <end position="20"/>
    </location>
</feature>
<dbReference type="InterPro" id="IPR019821">
    <property type="entry name" value="Kinesin_motor_CS"/>
</dbReference>
<evidence type="ECO:0000256" key="6">
    <source>
        <dbReference type="SAM" id="Coils"/>
    </source>
</evidence>
<keyword evidence="2" id="KW-0067">ATP-binding</keyword>
<dbReference type="GO" id="GO:0005524">
    <property type="term" value="F:ATP binding"/>
    <property type="evidence" value="ECO:0007669"/>
    <property type="project" value="UniProtKB-KW"/>
</dbReference>
<dbReference type="PRINTS" id="PR00380">
    <property type="entry name" value="KINESINHEAVY"/>
</dbReference>
<evidence type="ECO:0000256" key="4">
    <source>
        <dbReference type="ARBA" id="ARBA00023175"/>
    </source>
</evidence>
<dbReference type="PANTHER" id="PTHR47968">
    <property type="entry name" value="CENTROMERE PROTEIN E"/>
    <property type="match status" value="1"/>
</dbReference>
<dbReference type="RefSeq" id="XP_014177021.1">
    <property type="nucleotide sequence ID" value="XM_014321546.1"/>
</dbReference>
<dbReference type="GeneID" id="25989944"/>
<accession>J4U5E9</accession>
<reference evidence="9 10" key="1">
    <citation type="journal article" date="2012" name="Eukaryot. Cell">
        <title>Draft genome sequence of CBS 2479, the standard type strain of Trichosporon asahii.</title>
        <authorList>
            <person name="Yang R.Y."/>
            <person name="Li H.T."/>
            <person name="Zhu H."/>
            <person name="Zhou G.P."/>
            <person name="Wang M."/>
            <person name="Wang L."/>
        </authorList>
    </citation>
    <scope>NUCLEOTIDE SEQUENCE [LARGE SCALE GENOMIC DNA]</scope>
    <source>
        <strain evidence="10">ATCC 90039 / CBS 2479 / JCM 2466 / KCTC 7840 / NCYC 2677 / UAMH 7654</strain>
    </source>
</reference>
<dbReference type="SUPFAM" id="SSF52540">
    <property type="entry name" value="P-loop containing nucleoside triphosphate hydrolases"/>
    <property type="match status" value="1"/>
</dbReference>
<feature type="coiled-coil region" evidence="6">
    <location>
        <begin position="1270"/>
        <end position="1297"/>
    </location>
</feature>
<dbReference type="PANTHER" id="PTHR47968:SF75">
    <property type="entry name" value="CENTROMERE-ASSOCIATED PROTEIN E"/>
    <property type="match status" value="1"/>
</dbReference>
<dbReference type="InterPro" id="IPR001752">
    <property type="entry name" value="Kinesin_motor_dom"/>
</dbReference>
<keyword evidence="1" id="KW-0547">Nucleotide-binding</keyword>
<dbReference type="GO" id="GO:0007018">
    <property type="term" value="P:microtubule-based movement"/>
    <property type="evidence" value="ECO:0007669"/>
    <property type="project" value="InterPro"/>
</dbReference>